<protein>
    <submittedName>
        <fullName evidence="1">Uncharacterized protein</fullName>
    </submittedName>
</protein>
<dbReference type="AlphaFoldDB" id="A0A818FM55"/>
<gene>
    <name evidence="1" type="ORF">KIK155_LOCUS14156</name>
    <name evidence="2" type="ORF">TOA249_LOCUS19104</name>
</gene>
<proteinExistence type="predicted"/>
<evidence type="ECO:0000313" key="3">
    <source>
        <dbReference type="Proteomes" id="UP000663865"/>
    </source>
</evidence>
<evidence type="ECO:0000313" key="1">
    <source>
        <dbReference type="EMBL" id="CAF3475861.1"/>
    </source>
</evidence>
<dbReference type="Proteomes" id="UP000663865">
    <property type="component" value="Unassembled WGS sequence"/>
</dbReference>
<reference evidence="1" key="1">
    <citation type="submission" date="2021-02" db="EMBL/GenBank/DDBJ databases">
        <authorList>
            <person name="Nowell W R."/>
        </authorList>
    </citation>
    <scope>NUCLEOTIDE SEQUENCE</scope>
</reference>
<accession>A0A818FM55</accession>
<dbReference type="SUPFAM" id="SSF56399">
    <property type="entry name" value="ADP-ribosylation"/>
    <property type="match status" value="1"/>
</dbReference>
<dbReference type="Gene3D" id="3.90.176.10">
    <property type="entry name" value="Toxin ADP-ribosyltransferase, Chain A, domain 1"/>
    <property type="match status" value="1"/>
</dbReference>
<comment type="caution">
    <text evidence="1">The sequence shown here is derived from an EMBL/GenBank/DDBJ whole genome shotgun (WGS) entry which is preliminary data.</text>
</comment>
<organism evidence="1 3">
    <name type="scientific">Rotaria socialis</name>
    <dbReference type="NCBI Taxonomy" id="392032"/>
    <lineage>
        <taxon>Eukaryota</taxon>
        <taxon>Metazoa</taxon>
        <taxon>Spiralia</taxon>
        <taxon>Gnathifera</taxon>
        <taxon>Rotifera</taxon>
        <taxon>Eurotatoria</taxon>
        <taxon>Bdelloidea</taxon>
        <taxon>Philodinida</taxon>
        <taxon>Philodinidae</taxon>
        <taxon>Rotaria</taxon>
    </lineage>
</organism>
<dbReference type="Proteomes" id="UP000663838">
    <property type="component" value="Unassembled WGS sequence"/>
</dbReference>
<dbReference type="EMBL" id="CAJNYV010002415">
    <property type="protein sequence ID" value="CAF3475861.1"/>
    <property type="molecule type" value="Genomic_DNA"/>
</dbReference>
<sequence length="281" mass="32312">MKVQGIFTEISSICVSLRQATKQCDRSSISISFVPASYDDQSIKNFLTNCRDGNYSTLNNINKLEFQYHDQISIWWYTSGTFLYSMLNRALRTVEIDTIIKTGIFVHDIHHHIEQLHQEQFSGQEKPQFTDYRSQCLSKVDFEKLLKSRDGLMSFNNFLSTNRDPDMGVFYATTNITNYNVITILLEKTVDPPNPSMPFASVGHVSIFGSENEILFSMHNVFRIENIEPVDIENNRMWKVELKLTSDADQQLSALAKLVREEAHPGSSSWHRMGELLLLLV</sequence>
<dbReference type="EMBL" id="CAJOBS010001473">
    <property type="protein sequence ID" value="CAF4733952.1"/>
    <property type="molecule type" value="Genomic_DNA"/>
</dbReference>
<evidence type="ECO:0000313" key="2">
    <source>
        <dbReference type="EMBL" id="CAF4733952.1"/>
    </source>
</evidence>
<name>A0A818FM55_9BILA</name>